<accession>A0AAV4G2B3</accession>
<dbReference type="InterPro" id="IPR001888">
    <property type="entry name" value="Transposase_1"/>
</dbReference>
<organism evidence="1 2">
    <name type="scientific">Elysia marginata</name>
    <dbReference type="NCBI Taxonomy" id="1093978"/>
    <lineage>
        <taxon>Eukaryota</taxon>
        <taxon>Metazoa</taxon>
        <taxon>Spiralia</taxon>
        <taxon>Lophotrochozoa</taxon>
        <taxon>Mollusca</taxon>
        <taxon>Gastropoda</taxon>
        <taxon>Heterobranchia</taxon>
        <taxon>Euthyneura</taxon>
        <taxon>Panpulmonata</taxon>
        <taxon>Sacoglossa</taxon>
        <taxon>Placobranchoidea</taxon>
        <taxon>Plakobranchidae</taxon>
        <taxon>Elysia</taxon>
    </lineage>
</organism>
<dbReference type="PANTHER" id="PTHR46060:SF1">
    <property type="entry name" value="MARINER MOS1 TRANSPOSASE-LIKE PROTEIN"/>
    <property type="match status" value="1"/>
</dbReference>
<dbReference type="InterPro" id="IPR052709">
    <property type="entry name" value="Transposase-MT_Hybrid"/>
</dbReference>
<proteinExistence type="predicted"/>
<reference evidence="1 2" key="1">
    <citation type="journal article" date="2021" name="Elife">
        <title>Chloroplast acquisition without the gene transfer in kleptoplastic sea slugs, Plakobranchus ocellatus.</title>
        <authorList>
            <person name="Maeda T."/>
            <person name="Takahashi S."/>
            <person name="Yoshida T."/>
            <person name="Shimamura S."/>
            <person name="Takaki Y."/>
            <person name="Nagai Y."/>
            <person name="Toyoda A."/>
            <person name="Suzuki Y."/>
            <person name="Arimoto A."/>
            <person name="Ishii H."/>
            <person name="Satoh N."/>
            <person name="Nishiyama T."/>
            <person name="Hasebe M."/>
            <person name="Maruyama T."/>
            <person name="Minagawa J."/>
            <person name="Obokata J."/>
            <person name="Shigenobu S."/>
        </authorList>
    </citation>
    <scope>NUCLEOTIDE SEQUENCE [LARGE SCALE GENOMIC DNA]</scope>
</reference>
<comment type="caution">
    <text evidence="1">The sequence shown here is derived from an EMBL/GenBank/DDBJ whole genome shotgun (WGS) entry which is preliminary data.</text>
</comment>
<dbReference type="Pfam" id="PF01359">
    <property type="entry name" value="Transposase_1"/>
    <property type="match status" value="1"/>
</dbReference>
<evidence type="ECO:0000313" key="1">
    <source>
        <dbReference type="EMBL" id="GFR79723.1"/>
    </source>
</evidence>
<gene>
    <name evidence="1" type="ORF">ElyMa_005883100</name>
</gene>
<dbReference type="Proteomes" id="UP000762676">
    <property type="component" value="Unassembled WGS sequence"/>
</dbReference>
<dbReference type="Gene3D" id="3.30.420.10">
    <property type="entry name" value="Ribonuclease H-like superfamily/Ribonuclease H"/>
    <property type="match status" value="1"/>
</dbReference>
<evidence type="ECO:0000313" key="2">
    <source>
        <dbReference type="Proteomes" id="UP000762676"/>
    </source>
</evidence>
<dbReference type="EMBL" id="BMAT01011808">
    <property type="protein sequence ID" value="GFR79723.1"/>
    <property type="molecule type" value="Genomic_DNA"/>
</dbReference>
<sequence length="109" mass="12924">MEYRHKTSASPRKFNVVALARKALFIVFWDKEEVVHVEFLKQGETVNSERYISTLRALKLRLRRVRREKDIILQHGNVRTHTSCQTQDALGSWNLRPNRILHTRPSYPL</sequence>
<keyword evidence="2" id="KW-1185">Reference proteome</keyword>
<dbReference type="PANTHER" id="PTHR46060">
    <property type="entry name" value="MARINER MOS1 TRANSPOSASE-LIKE PROTEIN"/>
    <property type="match status" value="1"/>
</dbReference>
<dbReference type="GO" id="GO:0003676">
    <property type="term" value="F:nucleic acid binding"/>
    <property type="evidence" value="ECO:0007669"/>
    <property type="project" value="InterPro"/>
</dbReference>
<protein>
    <submittedName>
        <fullName evidence="1">Histone-lysine N-methyltransferase SETMAR</fullName>
    </submittedName>
</protein>
<dbReference type="InterPro" id="IPR036397">
    <property type="entry name" value="RNaseH_sf"/>
</dbReference>
<name>A0AAV4G2B3_9GAST</name>
<dbReference type="AlphaFoldDB" id="A0AAV4G2B3"/>